<gene>
    <name evidence="4" type="ORF">SAMN02745196_00193</name>
</gene>
<feature type="transmembrane region" description="Helical" evidence="3">
    <location>
        <begin position="35"/>
        <end position="54"/>
    </location>
</feature>
<keyword evidence="3" id="KW-0812">Transmembrane</keyword>
<accession>A0A1M5SJ84</accession>
<keyword evidence="5" id="KW-1185">Reference proteome</keyword>
<feature type="transmembrane region" description="Helical" evidence="3">
    <location>
        <begin position="150"/>
        <end position="175"/>
    </location>
</feature>
<keyword evidence="2 3" id="KW-0472">Membrane</keyword>
<dbReference type="OrthoDB" id="9803495at2"/>
<dbReference type="InterPro" id="IPR003784">
    <property type="entry name" value="BioY"/>
</dbReference>
<dbReference type="PANTHER" id="PTHR34295">
    <property type="entry name" value="BIOTIN TRANSPORTER BIOY"/>
    <property type="match status" value="1"/>
</dbReference>
<organism evidence="4 5">
    <name type="scientific">Clostridium collagenovorans DSM 3089</name>
    <dbReference type="NCBI Taxonomy" id="1121306"/>
    <lineage>
        <taxon>Bacteria</taxon>
        <taxon>Bacillati</taxon>
        <taxon>Bacillota</taxon>
        <taxon>Clostridia</taxon>
        <taxon>Eubacteriales</taxon>
        <taxon>Clostridiaceae</taxon>
        <taxon>Clostridium</taxon>
    </lineage>
</organism>
<dbReference type="GO" id="GO:0005886">
    <property type="term" value="C:plasma membrane"/>
    <property type="evidence" value="ECO:0007669"/>
    <property type="project" value="UniProtKB-SubCell"/>
</dbReference>
<evidence type="ECO:0000256" key="3">
    <source>
        <dbReference type="SAM" id="Phobius"/>
    </source>
</evidence>
<dbReference type="PANTHER" id="PTHR34295:SF1">
    <property type="entry name" value="BIOTIN TRANSPORTER BIOY"/>
    <property type="match status" value="1"/>
</dbReference>
<evidence type="ECO:0000256" key="2">
    <source>
        <dbReference type="PIRNR" id="PIRNR016661"/>
    </source>
</evidence>
<keyword evidence="3" id="KW-1133">Transmembrane helix</keyword>
<name>A0A1M5SJ84_9CLOT</name>
<dbReference type="PIRSF" id="PIRSF016661">
    <property type="entry name" value="BioY"/>
    <property type="match status" value="1"/>
</dbReference>
<feature type="transmembrane region" description="Helical" evidence="3">
    <location>
        <begin position="61"/>
        <end position="83"/>
    </location>
</feature>
<feature type="transmembrane region" description="Helical" evidence="3">
    <location>
        <begin position="89"/>
        <end position="106"/>
    </location>
</feature>
<dbReference type="EMBL" id="FQXP01000003">
    <property type="protein sequence ID" value="SHH38596.1"/>
    <property type="molecule type" value="Genomic_DNA"/>
</dbReference>
<evidence type="ECO:0000313" key="4">
    <source>
        <dbReference type="EMBL" id="SHH38596.1"/>
    </source>
</evidence>
<dbReference type="Proteomes" id="UP000184526">
    <property type="component" value="Unassembled WGS sequence"/>
</dbReference>
<keyword evidence="2" id="KW-1003">Cell membrane</keyword>
<protein>
    <recommendedName>
        <fullName evidence="2">Biotin transporter</fullName>
    </recommendedName>
</protein>
<comment type="subcellular location">
    <subcellularLocation>
        <location evidence="2">Cell membrane</location>
        <topology evidence="2">Multi-pass membrane protein</topology>
    </subcellularLocation>
</comment>
<feature type="transmembrane region" description="Helical" evidence="3">
    <location>
        <begin position="118"/>
        <end position="138"/>
    </location>
</feature>
<sequence length="188" mass="20260">MVETSKKYNTKSLIMCSIFVALISIGAFIKIPIPVVPFTLQLLFTTLAGVILGSRLGAISVLLYIILGLIGIPIFTNGGGIGYVLQPTFGYLIGFSIGTYLTGLIVEKSEKITVKSLMIANFIGLAAVYIIGMIYYYIVANTFTNSPIGVWSLILYCFILAVPGDIVICVGSAFFSKRLLKILKGGVR</sequence>
<reference evidence="4 5" key="1">
    <citation type="submission" date="2016-11" db="EMBL/GenBank/DDBJ databases">
        <authorList>
            <person name="Jaros S."/>
            <person name="Januszkiewicz K."/>
            <person name="Wedrychowicz H."/>
        </authorList>
    </citation>
    <scope>NUCLEOTIDE SEQUENCE [LARGE SCALE GENOMIC DNA]</scope>
    <source>
        <strain evidence="4 5">DSM 3089</strain>
    </source>
</reference>
<evidence type="ECO:0000256" key="1">
    <source>
        <dbReference type="ARBA" id="ARBA00010692"/>
    </source>
</evidence>
<dbReference type="Gene3D" id="1.10.1760.20">
    <property type="match status" value="1"/>
</dbReference>
<dbReference type="Pfam" id="PF02632">
    <property type="entry name" value="BioY"/>
    <property type="match status" value="1"/>
</dbReference>
<keyword evidence="2" id="KW-0813">Transport</keyword>
<dbReference type="GO" id="GO:0015225">
    <property type="term" value="F:biotin transmembrane transporter activity"/>
    <property type="evidence" value="ECO:0007669"/>
    <property type="project" value="UniProtKB-UniRule"/>
</dbReference>
<proteinExistence type="inferred from homology"/>
<dbReference type="RefSeq" id="WP_072829153.1">
    <property type="nucleotide sequence ID" value="NZ_FQXP01000003.1"/>
</dbReference>
<evidence type="ECO:0000313" key="5">
    <source>
        <dbReference type="Proteomes" id="UP000184526"/>
    </source>
</evidence>
<dbReference type="AlphaFoldDB" id="A0A1M5SJ84"/>
<feature type="transmembrane region" description="Helical" evidence="3">
    <location>
        <begin position="12"/>
        <end position="29"/>
    </location>
</feature>
<comment type="similarity">
    <text evidence="1 2">Belongs to the BioY family.</text>
</comment>
<dbReference type="STRING" id="1121306.SAMN02745196_00193"/>